<dbReference type="SUPFAM" id="SSF52129">
    <property type="entry name" value="Caspase-like"/>
    <property type="match status" value="1"/>
</dbReference>
<dbReference type="PANTHER" id="PTHR48104">
    <property type="entry name" value="METACASPASE-4"/>
    <property type="match status" value="1"/>
</dbReference>
<evidence type="ECO:0000259" key="2">
    <source>
        <dbReference type="Pfam" id="PF00656"/>
    </source>
</evidence>
<dbReference type="GO" id="GO:0005737">
    <property type="term" value="C:cytoplasm"/>
    <property type="evidence" value="ECO:0007669"/>
    <property type="project" value="TreeGrafter"/>
</dbReference>
<dbReference type="EMBL" id="JAINDJ010000004">
    <property type="protein sequence ID" value="KAG9451488.1"/>
    <property type="molecule type" value="Genomic_DNA"/>
</dbReference>
<keyword evidence="4" id="KW-1185">Reference proteome</keyword>
<proteinExistence type="inferred from homology"/>
<gene>
    <name evidence="3" type="ORF">H6P81_011453</name>
</gene>
<sequence length="384" mass="41521">MTGFQRCSGCGGNVQVPAEAHSVKCTSCLTTNLVHANSGTSHVQTERRMVPSSRSNVHGSHTMNVHGSHTTNVHGSHTTNVHGSHTTNAHGSHTMNGLRTSCPSFHGRKRAVLCGVSYKCRRNELKGSANAVSCMKALLRNKLGFPDDCILVLSEDENNTCRLPTKQNMRSAMRWLVQDCKAGDSLVFYFVGHGSQQIDCSGDEADGYDESLCPMDYETEGNIIDDEINTTIVRPLPKGAKLHAIIDASHSGTAMDLPFVCRMGRSGSYLWENQSPACSYKGTCGGMAVSFSSCNDKQTGINYAKNTTGAMTYCFVDALEREHRVTYGCLLNLMRAGSKELKAGGQTCNPISSLVRKLVAPGVAAEPQLSASEKFDIQKLQFAL</sequence>
<dbReference type="Proteomes" id="UP000825729">
    <property type="component" value="Unassembled WGS sequence"/>
</dbReference>
<dbReference type="GO" id="GO:0006508">
    <property type="term" value="P:proteolysis"/>
    <property type="evidence" value="ECO:0007669"/>
    <property type="project" value="InterPro"/>
</dbReference>
<name>A0AAV7EW15_ARIFI</name>
<dbReference type="Gene3D" id="3.40.50.12660">
    <property type="match status" value="1"/>
</dbReference>
<dbReference type="NCBIfam" id="TIGR01053">
    <property type="entry name" value="LSD1"/>
    <property type="match status" value="1"/>
</dbReference>
<evidence type="ECO:0000313" key="4">
    <source>
        <dbReference type="Proteomes" id="UP000825729"/>
    </source>
</evidence>
<evidence type="ECO:0000313" key="3">
    <source>
        <dbReference type="EMBL" id="KAG9451488.1"/>
    </source>
</evidence>
<dbReference type="AlphaFoldDB" id="A0AAV7EW15"/>
<protein>
    <recommendedName>
        <fullName evidence="2">Peptidase C14 caspase domain-containing protein</fullName>
    </recommendedName>
</protein>
<dbReference type="InterPro" id="IPR029030">
    <property type="entry name" value="Caspase-like_dom_sf"/>
</dbReference>
<organism evidence="3 4">
    <name type="scientific">Aristolochia fimbriata</name>
    <name type="common">White veined hardy Dutchman's pipe vine</name>
    <dbReference type="NCBI Taxonomy" id="158543"/>
    <lineage>
        <taxon>Eukaryota</taxon>
        <taxon>Viridiplantae</taxon>
        <taxon>Streptophyta</taxon>
        <taxon>Embryophyta</taxon>
        <taxon>Tracheophyta</taxon>
        <taxon>Spermatophyta</taxon>
        <taxon>Magnoliopsida</taxon>
        <taxon>Magnoliidae</taxon>
        <taxon>Piperales</taxon>
        <taxon>Aristolochiaceae</taxon>
        <taxon>Aristolochia</taxon>
    </lineage>
</organism>
<accession>A0AAV7EW15</accession>
<evidence type="ECO:0000256" key="1">
    <source>
        <dbReference type="ARBA" id="ARBA00009005"/>
    </source>
</evidence>
<dbReference type="InterPro" id="IPR011600">
    <property type="entry name" value="Pept_C14_caspase"/>
</dbReference>
<dbReference type="PANTHER" id="PTHR48104:SF17">
    <property type="entry name" value="METACASPASE-3"/>
    <property type="match status" value="1"/>
</dbReference>
<dbReference type="Pfam" id="PF00656">
    <property type="entry name" value="Peptidase_C14"/>
    <property type="match status" value="1"/>
</dbReference>
<feature type="domain" description="Peptidase C14 caspase" evidence="2">
    <location>
        <begin position="108"/>
        <end position="337"/>
    </location>
</feature>
<comment type="similarity">
    <text evidence="1">Belongs to the peptidase C14B family.</text>
</comment>
<reference evidence="3 4" key="1">
    <citation type="submission" date="2021-07" db="EMBL/GenBank/DDBJ databases">
        <title>The Aristolochia fimbriata genome: insights into angiosperm evolution, floral development and chemical biosynthesis.</title>
        <authorList>
            <person name="Jiao Y."/>
        </authorList>
    </citation>
    <scope>NUCLEOTIDE SEQUENCE [LARGE SCALE GENOMIC DNA]</scope>
    <source>
        <strain evidence="3">IBCAS-2021</strain>
        <tissue evidence="3">Leaf</tissue>
    </source>
</reference>
<dbReference type="GO" id="GO:0004197">
    <property type="term" value="F:cysteine-type endopeptidase activity"/>
    <property type="evidence" value="ECO:0007669"/>
    <property type="project" value="InterPro"/>
</dbReference>
<dbReference type="InterPro" id="IPR050452">
    <property type="entry name" value="Metacaspase"/>
</dbReference>
<comment type="caution">
    <text evidence="3">The sequence shown here is derived from an EMBL/GenBank/DDBJ whole genome shotgun (WGS) entry which is preliminary data.</text>
</comment>